<dbReference type="Gene3D" id="3.20.20.100">
    <property type="entry name" value="NADP-dependent oxidoreductase domain"/>
    <property type="match status" value="1"/>
</dbReference>
<keyword evidence="3" id="KW-1185">Reference proteome</keyword>
<dbReference type="EMBL" id="CENE01000021">
    <property type="protein sequence ID" value="CEQ42119.1"/>
    <property type="molecule type" value="Genomic_DNA"/>
</dbReference>
<sequence>MAADLQPRYEPLAAADGGIVDGPLKLSPLILGAGVYGFDYNTESTLESDIPEQAVRLAFRYGITTLDTSPYYTTSERVLGRVFSKIADEFSRESYQISPLLLLPLSVLRPLSDMHTSSPVTKIGRYGRTKEDGFDYSAERVRASVKRSMELMGTDYLDGVYAHDVEFVSEQLDDAGEEGWKVDSNGKIREEDLARWGLRDEDAATIRGPGDEKVLGAMRTLFQLKKEGLIRAVGFSGFPLPTLLRLARLVAAHVEPLDIMQSYCHHTLQNTTLSAFLPLFYAAGVKQVIAASPLSMGLLRSAPAPAWHPANAALQAATQQAVELVASRGAKLEDVALGFGFTSARLEGTAGRDTPTVVGLSTPEEVHETMKVYSEIYRVRGETRKGRSPGEGLSDACKTQRELEKDVVEIFKKSGTMNWTWAVGV</sequence>
<accession>A0A0D6EQ77</accession>
<dbReference type="InterPro" id="IPR023210">
    <property type="entry name" value="NADP_OxRdtase_dom"/>
</dbReference>
<proteinExistence type="predicted"/>
<dbReference type="InterPro" id="IPR020471">
    <property type="entry name" value="AKR"/>
</dbReference>
<dbReference type="PANTHER" id="PTHR42686">
    <property type="entry name" value="GH17980P-RELATED"/>
    <property type="match status" value="1"/>
</dbReference>
<feature type="domain" description="NADP-dependent oxidoreductase" evidence="1">
    <location>
        <begin position="31"/>
        <end position="373"/>
    </location>
</feature>
<dbReference type="GO" id="GO:0005829">
    <property type="term" value="C:cytosol"/>
    <property type="evidence" value="ECO:0007669"/>
    <property type="project" value="TreeGrafter"/>
</dbReference>
<evidence type="ECO:0000259" key="1">
    <source>
        <dbReference type="Pfam" id="PF00248"/>
    </source>
</evidence>
<dbReference type="Proteomes" id="UP000243876">
    <property type="component" value="Unassembled WGS sequence"/>
</dbReference>
<dbReference type="InterPro" id="IPR036812">
    <property type="entry name" value="NAD(P)_OxRdtase_dom_sf"/>
</dbReference>
<dbReference type="GO" id="GO:0045290">
    <property type="term" value="F:D-arabinose 1-dehydrogenase [NAD(P)+] activity"/>
    <property type="evidence" value="ECO:0007669"/>
    <property type="project" value="TreeGrafter"/>
</dbReference>
<dbReference type="Pfam" id="PF00248">
    <property type="entry name" value="Aldo_ket_red"/>
    <property type="match status" value="1"/>
</dbReference>
<evidence type="ECO:0000313" key="3">
    <source>
        <dbReference type="Proteomes" id="UP000243876"/>
    </source>
</evidence>
<name>A0A0D6EQ77_SPOSA</name>
<organism evidence="2 3">
    <name type="scientific">Sporidiobolus salmonicolor</name>
    <name type="common">Yeast-like fungus</name>
    <name type="synonym">Sporobolomyces salmonicolor</name>
    <dbReference type="NCBI Taxonomy" id="5005"/>
    <lineage>
        <taxon>Eukaryota</taxon>
        <taxon>Fungi</taxon>
        <taxon>Dikarya</taxon>
        <taxon>Basidiomycota</taxon>
        <taxon>Pucciniomycotina</taxon>
        <taxon>Microbotryomycetes</taxon>
        <taxon>Sporidiobolales</taxon>
        <taxon>Sporidiobolaceae</taxon>
        <taxon>Sporobolomyces</taxon>
    </lineage>
</organism>
<dbReference type="AlphaFoldDB" id="A0A0D6EQ77"/>
<protein>
    <submittedName>
        <fullName evidence="2">SPOSA6832_03881-mRNA-1:cds</fullName>
    </submittedName>
</protein>
<gene>
    <name evidence="2" type="primary">SPOSA6832_03881</name>
</gene>
<reference evidence="3" key="1">
    <citation type="submission" date="2015-02" db="EMBL/GenBank/DDBJ databases">
        <authorList>
            <person name="Gon?alves P."/>
        </authorList>
    </citation>
    <scope>NUCLEOTIDE SEQUENCE [LARGE SCALE GENOMIC DNA]</scope>
</reference>
<dbReference type="SUPFAM" id="SSF51430">
    <property type="entry name" value="NAD(P)-linked oxidoreductase"/>
    <property type="match status" value="1"/>
</dbReference>
<dbReference type="OrthoDB" id="5286008at2759"/>
<evidence type="ECO:0000313" key="2">
    <source>
        <dbReference type="EMBL" id="CEQ42119.1"/>
    </source>
</evidence>
<dbReference type="GO" id="GO:0070485">
    <property type="term" value="P:dehydro-D-arabinono-1,4-lactone biosynthetic process"/>
    <property type="evidence" value="ECO:0007669"/>
    <property type="project" value="TreeGrafter"/>
</dbReference>
<dbReference type="PANTHER" id="PTHR42686:SF1">
    <property type="entry name" value="GH17980P-RELATED"/>
    <property type="match status" value="1"/>
</dbReference>